<evidence type="ECO:0000313" key="3">
    <source>
        <dbReference type="Proteomes" id="UP000316649"/>
    </source>
</evidence>
<dbReference type="RefSeq" id="WP_144360436.1">
    <property type="nucleotide sequence ID" value="NZ_VMNH01000030.1"/>
</dbReference>
<sequence length="389" mass="43492">MTSLSTLSDLSERMHRLIRAINDRNINAKPGKMAPKIYTMKEAEPLIGRKYHTIRAAEKEGRLQPRETLADGRRTGYTLADINRAREVFGTRLRRGAGDDPIRIAVSNFKGGSAKTTTTVHAAQYLAEHGLRVLLVDCDPQASSTAAFGYVPDDDVNVSNTLLPLLDGEQSSLAYAIRETYWDSLDLIPSNLMLYNAEYGLAVEANKNPTALLRLLLGLQSIEQNYDVILLDPPPALGMISLSVMQAANALVVPTPPALYDIFSTRAFFSMLVEVVETLQRHFGEVDYKFVRLLVTRLDMNSETQQQLVELLPEVMGNTLMRHSVTKTAALDRAGMYGRSLYEVLPDSVPRKTWKRAVNHFNKANEELLLLIRQSWPSHAEVLREEGLL</sequence>
<comment type="caution">
    <text evidence="2">The sequence shown here is derived from an EMBL/GenBank/DDBJ whole genome shotgun (WGS) entry which is preliminary data.</text>
</comment>
<feature type="domain" description="AAA" evidence="1">
    <location>
        <begin position="104"/>
        <end position="280"/>
    </location>
</feature>
<dbReference type="CDD" id="cd02042">
    <property type="entry name" value="ParAB_family"/>
    <property type="match status" value="1"/>
</dbReference>
<dbReference type="PANTHER" id="PTHR13696:SF52">
    <property type="entry name" value="PARA FAMILY PROTEIN CT_582"/>
    <property type="match status" value="1"/>
</dbReference>
<dbReference type="PANTHER" id="PTHR13696">
    <property type="entry name" value="P-LOOP CONTAINING NUCLEOSIDE TRIPHOSPHATE HYDROLASE"/>
    <property type="match status" value="1"/>
</dbReference>
<dbReference type="Pfam" id="PF13614">
    <property type="entry name" value="AAA_31"/>
    <property type="match status" value="1"/>
</dbReference>
<dbReference type="Proteomes" id="UP000316649">
    <property type="component" value="Unassembled WGS sequence"/>
</dbReference>
<dbReference type="SUPFAM" id="SSF52540">
    <property type="entry name" value="P-loop containing nucleoside triphosphate hydrolases"/>
    <property type="match status" value="1"/>
</dbReference>
<proteinExistence type="predicted"/>
<keyword evidence="3" id="KW-1185">Reference proteome</keyword>
<dbReference type="InterPro" id="IPR050678">
    <property type="entry name" value="DNA_Partitioning_ATPase"/>
</dbReference>
<evidence type="ECO:0000259" key="1">
    <source>
        <dbReference type="Pfam" id="PF13614"/>
    </source>
</evidence>
<name>A0A557RX04_9GAMM</name>
<dbReference type="InterPro" id="IPR027417">
    <property type="entry name" value="P-loop_NTPase"/>
</dbReference>
<organism evidence="2 3">
    <name type="scientific">Sedimenticola selenatireducens</name>
    <dbReference type="NCBI Taxonomy" id="191960"/>
    <lineage>
        <taxon>Bacteria</taxon>
        <taxon>Pseudomonadati</taxon>
        <taxon>Pseudomonadota</taxon>
        <taxon>Gammaproteobacteria</taxon>
        <taxon>Chromatiales</taxon>
        <taxon>Sedimenticolaceae</taxon>
        <taxon>Sedimenticola</taxon>
    </lineage>
</organism>
<accession>A0A557RX04</accession>
<reference evidence="2 3" key="1">
    <citation type="submission" date="2019-07" db="EMBL/GenBank/DDBJ databases">
        <title>The pathways for chlorine oxyanion respiration interact through the shared metabolite chlorate.</title>
        <authorList>
            <person name="Barnum T.P."/>
            <person name="Cheng Y."/>
            <person name="Hill K.A."/>
            <person name="Lucas L.N."/>
            <person name="Carlson H.K."/>
            <person name="Coates J.D."/>
        </authorList>
    </citation>
    <scope>NUCLEOTIDE SEQUENCE [LARGE SCALE GENOMIC DNA]</scope>
    <source>
        <strain evidence="2 3">BK-1</strain>
    </source>
</reference>
<gene>
    <name evidence="2" type="ORF">FHP88_17730</name>
</gene>
<protein>
    <submittedName>
        <fullName evidence="2">AAA family ATPase</fullName>
    </submittedName>
</protein>
<dbReference type="OrthoDB" id="8950613at2"/>
<dbReference type="Gene3D" id="3.40.50.300">
    <property type="entry name" value="P-loop containing nucleotide triphosphate hydrolases"/>
    <property type="match status" value="1"/>
</dbReference>
<dbReference type="InterPro" id="IPR025669">
    <property type="entry name" value="AAA_dom"/>
</dbReference>
<dbReference type="AlphaFoldDB" id="A0A557RX04"/>
<dbReference type="EMBL" id="VMNH01000030">
    <property type="protein sequence ID" value="TVO69699.1"/>
    <property type="molecule type" value="Genomic_DNA"/>
</dbReference>
<evidence type="ECO:0000313" key="2">
    <source>
        <dbReference type="EMBL" id="TVO69699.1"/>
    </source>
</evidence>